<keyword evidence="5 10" id="KW-0328">Glycosyltransferase</keyword>
<gene>
    <name evidence="12" type="primary">malQ</name>
    <name evidence="12" type="ORF">K0504_10945</name>
</gene>
<evidence type="ECO:0000256" key="4">
    <source>
        <dbReference type="ARBA" id="ARBA00020295"/>
    </source>
</evidence>
<comment type="catalytic activity">
    <reaction evidence="1 10">
        <text>Transfers a segment of a (1-&gt;4)-alpha-D-glucan to a new position in an acceptor, which may be glucose or a (1-&gt;4)-alpha-D-glucan.</text>
        <dbReference type="EC" id="2.4.1.25"/>
    </reaction>
</comment>
<name>A0ABS7EGS5_9GAMM</name>
<evidence type="ECO:0000256" key="3">
    <source>
        <dbReference type="ARBA" id="ARBA00012560"/>
    </source>
</evidence>
<reference evidence="12" key="1">
    <citation type="submission" date="2021-07" db="EMBL/GenBank/DDBJ databases">
        <title>Neiella marina sp. nov., isolated from the intestinal content of sea cucumber Apostichopus japonicus.</title>
        <authorList>
            <person name="Bai X."/>
        </authorList>
    </citation>
    <scope>NUCLEOTIDE SEQUENCE</scope>
    <source>
        <strain evidence="12">126</strain>
    </source>
</reference>
<evidence type="ECO:0000256" key="9">
    <source>
        <dbReference type="ARBA" id="ARBA00031501"/>
    </source>
</evidence>
<comment type="caution">
    <text evidence="12">The sequence shown here is derived from an EMBL/GenBank/DDBJ whole genome shotgun (WGS) entry which is preliminary data.</text>
</comment>
<evidence type="ECO:0000313" key="13">
    <source>
        <dbReference type="Proteomes" id="UP001166251"/>
    </source>
</evidence>
<protein>
    <recommendedName>
        <fullName evidence="4 10">4-alpha-glucanotransferase</fullName>
        <ecNumber evidence="3 10">2.4.1.25</ecNumber>
    </recommendedName>
    <alternativeName>
        <fullName evidence="8 10">Amylomaltase</fullName>
    </alternativeName>
    <alternativeName>
        <fullName evidence="9 10">Disproportionating enzyme</fullName>
    </alternativeName>
</protein>
<accession>A0ABS7EGS5</accession>
<dbReference type="PANTHER" id="PTHR32438">
    <property type="entry name" value="4-ALPHA-GLUCANOTRANSFERASE DPE1, CHLOROPLASTIC/AMYLOPLASTIC"/>
    <property type="match status" value="1"/>
</dbReference>
<dbReference type="SUPFAM" id="SSF51445">
    <property type="entry name" value="(Trans)glycosidases"/>
    <property type="match status" value="1"/>
</dbReference>
<keyword evidence="6 10" id="KW-0808">Transferase</keyword>
<dbReference type="NCBIfam" id="TIGR00217">
    <property type="entry name" value="malQ"/>
    <property type="match status" value="1"/>
</dbReference>
<dbReference type="InterPro" id="IPR017853">
    <property type="entry name" value="GH"/>
</dbReference>
<feature type="domain" description="MalQ N-terminal beta-sandwich" evidence="11">
    <location>
        <begin position="67"/>
        <end position="165"/>
    </location>
</feature>
<dbReference type="PANTHER" id="PTHR32438:SF5">
    <property type="entry name" value="4-ALPHA-GLUCANOTRANSFERASE DPE1, CHLOROPLASTIC_AMYLOPLASTIC"/>
    <property type="match status" value="1"/>
</dbReference>
<dbReference type="GO" id="GO:0004134">
    <property type="term" value="F:4-alpha-glucanotransferase activity"/>
    <property type="evidence" value="ECO:0007669"/>
    <property type="project" value="UniProtKB-EC"/>
</dbReference>
<dbReference type="Gene3D" id="3.20.20.80">
    <property type="entry name" value="Glycosidases"/>
    <property type="match status" value="1"/>
</dbReference>
<dbReference type="Proteomes" id="UP001166251">
    <property type="component" value="Unassembled WGS sequence"/>
</dbReference>
<dbReference type="Pfam" id="PF21226">
    <property type="entry name" value="MalQ_N"/>
    <property type="match status" value="1"/>
</dbReference>
<evidence type="ECO:0000256" key="8">
    <source>
        <dbReference type="ARBA" id="ARBA00031423"/>
    </source>
</evidence>
<evidence type="ECO:0000256" key="1">
    <source>
        <dbReference type="ARBA" id="ARBA00000439"/>
    </source>
</evidence>
<evidence type="ECO:0000313" key="12">
    <source>
        <dbReference type="EMBL" id="MBW8191554.1"/>
    </source>
</evidence>
<evidence type="ECO:0000256" key="10">
    <source>
        <dbReference type="RuleBase" id="RU361207"/>
    </source>
</evidence>
<evidence type="ECO:0000259" key="11">
    <source>
        <dbReference type="Pfam" id="PF21226"/>
    </source>
</evidence>
<evidence type="ECO:0000256" key="5">
    <source>
        <dbReference type="ARBA" id="ARBA00022676"/>
    </source>
</evidence>
<evidence type="ECO:0000256" key="6">
    <source>
        <dbReference type="ARBA" id="ARBA00022679"/>
    </source>
</evidence>
<dbReference type="NCBIfam" id="NF008274">
    <property type="entry name" value="PRK11052.1"/>
    <property type="match status" value="1"/>
</dbReference>
<keyword evidence="13" id="KW-1185">Reference proteome</keyword>
<dbReference type="EMBL" id="JAHZSS010000012">
    <property type="protein sequence ID" value="MBW8191554.1"/>
    <property type="molecule type" value="Genomic_DNA"/>
</dbReference>
<dbReference type="InterPro" id="IPR048458">
    <property type="entry name" value="MalQ_N"/>
</dbReference>
<evidence type="ECO:0000256" key="7">
    <source>
        <dbReference type="ARBA" id="ARBA00023277"/>
    </source>
</evidence>
<evidence type="ECO:0000256" key="2">
    <source>
        <dbReference type="ARBA" id="ARBA00005684"/>
    </source>
</evidence>
<dbReference type="RefSeq" id="WP_220104236.1">
    <property type="nucleotide sequence ID" value="NZ_JAHZSS010000012.1"/>
</dbReference>
<proteinExistence type="inferred from homology"/>
<dbReference type="Pfam" id="PF02446">
    <property type="entry name" value="Glyco_hydro_77"/>
    <property type="match status" value="1"/>
</dbReference>
<comment type="similarity">
    <text evidence="2 10">Belongs to the disproportionating enzyme family.</text>
</comment>
<sequence length="737" mass="82543">MIDTQIQQLCEIHGIESNYTDAWGSPATVVPESKAKLLAAMGYAVSDAKKLAEQIKEKLASQWQTPLPAVVISRDQHALAFEISVAQTDVSALLKWNLRLEDGAEHHGTVTPIEGHKVAETELDGQRYQRYALSIQVDMPLGYHRLILANAIDETVAEASVIIAPRACYTPKLVNEGAKLWGPSVQLYCLRSTRNWGVGDFTDLEFLIEQISAKGGDFVGLNPIHALYPSNPESVSPYSPSSRRWLNIVYIDVTAVTEFEKSKDAQALVDSDAFKHRLELLRDAQWVDYTGVMEAKLEALDLVFATFKEQELRRNTKRARAFRAFVKEGGESLLEQAAFDALQREFCSQGINAWGWPAWPEEYQDFANESVAKFIKKEKSKIDFFSYLQFIADEQLQSANKVADESGMTLGIYRDLAVGVSEGSTELWANKSLYLQGASVGAPPDILGPLGQNWGLPPIEPDTAKQQAYQPFIDLFRSNMRHCGALRIDHVMALLRLWWIPAGETADKGAYIYYPIDDLLAILALESVRNQCLIIGEDLGTVPDGIFETLQENGVYSYRVFFFERSKEDGGFYAPQHYPVQAMATLTTHDMPTLKGFWQCDDLLLGKELGLYRDEDVLKTLYADRHESKQRILDSLHGMGMIPDHISKDVNWVAMSKELNFGMQLHLAGGSSALLALQLEDWIEMDKPVNVPGTSSEYPNWRRKLSRNLEEIFADNDIASLLTELTAIRHSAHGVGL</sequence>
<dbReference type="InterPro" id="IPR003385">
    <property type="entry name" value="Glyco_hydro_77"/>
</dbReference>
<keyword evidence="7 10" id="KW-0119">Carbohydrate metabolism</keyword>
<organism evidence="12 13">
    <name type="scientific">Neiella holothuriorum</name>
    <dbReference type="NCBI Taxonomy" id="2870530"/>
    <lineage>
        <taxon>Bacteria</taxon>
        <taxon>Pseudomonadati</taxon>
        <taxon>Pseudomonadota</taxon>
        <taxon>Gammaproteobacteria</taxon>
        <taxon>Alteromonadales</taxon>
        <taxon>Echinimonadaceae</taxon>
        <taxon>Neiella</taxon>
    </lineage>
</organism>
<dbReference type="EC" id="2.4.1.25" evidence="3 10"/>